<name>A0A183TMP6_SCHSO</name>
<dbReference type="OrthoDB" id="6253628at2759"/>
<feature type="coiled-coil region" evidence="1">
    <location>
        <begin position="100"/>
        <end position="127"/>
    </location>
</feature>
<accession>A0A183TMP6</accession>
<gene>
    <name evidence="2" type="ORF">SSLN_LOCUS17744</name>
</gene>
<evidence type="ECO:0000313" key="2">
    <source>
        <dbReference type="EMBL" id="VDM04130.1"/>
    </source>
</evidence>
<dbReference type="Proteomes" id="UP000275846">
    <property type="component" value="Unassembled WGS sequence"/>
</dbReference>
<dbReference type="WBParaSite" id="SSLN_0001841901-mRNA-1">
    <property type="protein sequence ID" value="SSLN_0001841901-mRNA-1"/>
    <property type="gene ID" value="SSLN_0001841901"/>
</dbReference>
<evidence type="ECO:0000256" key="1">
    <source>
        <dbReference type="SAM" id="Coils"/>
    </source>
</evidence>
<evidence type="ECO:0000313" key="3">
    <source>
        <dbReference type="Proteomes" id="UP000275846"/>
    </source>
</evidence>
<protein>
    <submittedName>
        <fullName evidence="4">t-SNARE coiled-coil homology domain-containing protein</fullName>
    </submittedName>
</protein>
<organism evidence="4">
    <name type="scientific">Schistocephalus solidus</name>
    <name type="common">Tapeworm</name>
    <dbReference type="NCBI Taxonomy" id="70667"/>
    <lineage>
        <taxon>Eukaryota</taxon>
        <taxon>Metazoa</taxon>
        <taxon>Spiralia</taxon>
        <taxon>Lophotrochozoa</taxon>
        <taxon>Platyhelminthes</taxon>
        <taxon>Cestoda</taxon>
        <taxon>Eucestoda</taxon>
        <taxon>Diphyllobothriidea</taxon>
        <taxon>Diphyllobothriidae</taxon>
        <taxon>Schistocephalus</taxon>
    </lineage>
</organism>
<sequence>MAARRENETLREELRLMHIQLQSLEKVMRLQEREASKSLTGRHHLPPSQAAPYQSQKRWEFGGGCLLCRAYAECTSVSLHVIGRADGLLRAWRHHVLRLLMQQTAEAESTDREKADLRMKLETAASQAQTLQVHADSLSLKLQASDAALQAANQKSGTVFDGVPGGARAEGLRSNTTALATLLRRLQVLERRLDFASSRLPLVRSLLARSRHLSRQTAPTFLPLDTNGAGLENSSTQTEWDLGVGYDVDLTADVEELKEMVRLAHQERQQAIADRDLLASRLEEDSRTFQERVDAVKAKCEFQSVTMKSRETGVIICELFFFVSQPKILTAPLCITELQPRQHLSHNQTPYPT</sequence>
<reference evidence="2 3" key="2">
    <citation type="submission" date="2018-11" db="EMBL/GenBank/DDBJ databases">
        <authorList>
            <consortium name="Pathogen Informatics"/>
        </authorList>
    </citation>
    <scope>NUCLEOTIDE SEQUENCE [LARGE SCALE GENOMIC DNA]</scope>
    <source>
        <strain evidence="2 3">NST_G2</strain>
    </source>
</reference>
<proteinExistence type="predicted"/>
<dbReference type="AlphaFoldDB" id="A0A183TMP6"/>
<reference evidence="4" key="1">
    <citation type="submission" date="2016-06" db="UniProtKB">
        <authorList>
            <consortium name="WormBaseParasite"/>
        </authorList>
    </citation>
    <scope>IDENTIFICATION</scope>
</reference>
<feature type="coiled-coil region" evidence="1">
    <location>
        <begin position="254"/>
        <end position="299"/>
    </location>
</feature>
<keyword evidence="1" id="KW-0175">Coiled coil</keyword>
<evidence type="ECO:0000313" key="4">
    <source>
        <dbReference type="WBParaSite" id="SSLN_0001841901-mRNA-1"/>
    </source>
</evidence>
<dbReference type="EMBL" id="UYSU01043020">
    <property type="protein sequence ID" value="VDM04130.1"/>
    <property type="molecule type" value="Genomic_DNA"/>
</dbReference>
<dbReference type="STRING" id="70667.A0A183TMP6"/>
<keyword evidence="3" id="KW-1185">Reference proteome</keyword>